<proteinExistence type="predicted"/>
<feature type="domain" description="Wadjet protein JetD C-terminal" evidence="1">
    <location>
        <begin position="206"/>
        <end position="379"/>
    </location>
</feature>
<dbReference type="InterPro" id="IPR024537">
    <property type="entry name" value="DUF3322"/>
</dbReference>
<comment type="caution">
    <text evidence="3">The sequence shown here is derived from an EMBL/GenBank/DDBJ whole genome shotgun (WGS) entry which is preliminary data.</text>
</comment>
<feature type="domain" description="DUF3322" evidence="2">
    <location>
        <begin position="8"/>
        <end position="189"/>
    </location>
</feature>
<reference evidence="3 4" key="1">
    <citation type="submission" date="2021-03" db="EMBL/GenBank/DDBJ databases">
        <title>First Case of infection caused by Chromobacterium haemolyticum derived from water in China.</title>
        <authorList>
            <person name="Chen J."/>
            <person name="Liu C."/>
        </authorList>
    </citation>
    <scope>NUCLEOTIDE SEQUENCE [LARGE SCALE GENOMIC DNA]</scope>
    <source>
        <strain evidence="3 4">WJ-5</strain>
    </source>
</reference>
<dbReference type="PIRSF" id="PIRSF028408">
    <property type="entry name" value="UCP028408"/>
    <property type="match status" value="1"/>
</dbReference>
<name>A0ABS3GQ91_9NEIS</name>
<evidence type="ECO:0000259" key="2">
    <source>
        <dbReference type="Pfam" id="PF11795"/>
    </source>
</evidence>
<dbReference type="Proteomes" id="UP000664349">
    <property type="component" value="Unassembled WGS sequence"/>
</dbReference>
<keyword evidence="4" id="KW-1185">Reference proteome</keyword>
<accession>A0ABS3GQ91</accession>
<evidence type="ECO:0000313" key="3">
    <source>
        <dbReference type="EMBL" id="MBO0417227.1"/>
    </source>
</evidence>
<dbReference type="Pfam" id="PF11795">
    <property type="entry name" value="DUF3322"/>
    <property type="match status" value="1"/>
</dbReference>
<dbReference type="Pfam" id="PF09983">
    <property type="entry name" value="JetD_C"/>
    <property type="match status" value="1"/>
</dbReference>
<evidence type="ECO:0000259" key="1">
    <source>
        <dbReference type="Pfam" id="PF09983"/>
    </source>
</evidence>
<organism evidence="3 4">
    <name type="scientific">Chromobacterium haemolyticum</name>
    <dbReference type="NCBI Taxonomy" id="394935"/>
    <lineage>
        <taxon>Bacteria</taxon>
        <taxon>Pseudomonadati</taxon>
        <taxon>Pseudomonadota</taxon>
        <taxon>Betaproteobacteria</taxon>
        <taxon>Neisseriales</taxon>
        <taxon>Chromobacteriaceae</taxon>
        <taxon>Chromobacterium</taxon>
    </lineage>
</organism>
<gene>
    <name evidence="3" type="ORF">J1C50_17075</name>
</gene>
<evidence type="ECO:0000313" key="4">
    <source>
        <dbReference type="Proteomes" id="UP000664349"/>
    </source>
</evidence>
<evidence type="ECO:0008006" key="5">
    <source>
        <dbReference type="Google" id="ProtNLM"/>
    </source>
</evidence>
<protein>
    <recommendedName>
        <fullName evidence="5">Wadjet protein JetD C-terminal domain-containing protein</fullName>
    </recommendedName>
</protein>
<sequence>MVKKLLLPKDVADFLSRRYANQHKAWLLGEGQWPMTVALGLPTENDVAKDVVGVRQWVDAWASWSGPARVSRVSRQWARLGTQQLPASLEIAGPAEIAVIVGQGRRWHMAAQRYQLVTERWPQLAGHSVLGRHFGVLADYAEADFTRLFAMLEWLEKNPASGLAPRQLPVPGLDTKWLEKRTGVITDLLKAIRSSDDAGDFYSVCGLRRPAPRIRIRILCPELRSKVGGLKDIEAPVTDLAELSIKPQRAIIVENLETGLVLPELKATVAFMRLGNAVSLLTELPWLRNCRAVYWGDIDTYGYVILNRARRYFPGLQSMMMDRATFLAYADLWVEESTPSAESELQLLTETEREVFEGLRDGTWGTNLRLEQERIAWLDALKTIGNLRLLQEC</sequence>
<dbReference type="InterPro" id="IPR024534">
    <property type="entry name" value="JetD_C"/>
</dbReference>
<dbReference type="InterPro" id="IPR014544">
    <property type="entry name" value="UCP028408"/>
</dbReference>
<dbReference type="EMBL" id="JAFLRD010000014">
    <property type="protein sequence ID" value="MBO0417227.1"/>
    <property type="molecule type" value="Genomic_DNA"/>
</dbReference>
<dbReference type="RefSeq" id="WP_052052219.1">
    <property type="nucleotide sequence ID" value="NZ_JAEILV010000013.1"/>
</dbReference>